<evidence type="ECO:0000259" key="4">
    <source>
        <dbReference type="PROSITE" id="PS01031"/>
    </source>
</evidence>
<gene>
    <name evidence="6" type="ORF">RND81_13G076600</name>
</gene>
<protein>
    <recommendedName>
        <fullName evidence="8">SHSP domain-containing protein</fullName>
    </recommendedName>
</protein>
<evidence type="ECO:0008006" key="8">
    <source>
        <dbReference type="Google" id="ProtNLM"/>
    </source>
</evidence>
<dbReference type="Gene3D" id="2.60.40.790">
    <property type="match status" value="1"/>
</dbReference>
<evidence type="ECO:0000313" key="7">
    <source>
        <dbReference type="Proteomes" id="UP001443914"/>
    </source>
</evidence>
<dbReference type="AlphaFoldDB" id="A0AAW1H1G7"/>
<dbReference type="Proteomes" id="UP001443914">
    <property type="component" value="Unassembled WGS sequence"/>
</dbReference>
<dbReference type="InterPro" id="IPR008978">
    <property type="entry name" value="HSP20-like_chaperone"/>
</dbReference>
<dbReference type="PROSITE" id="PS01031">
    <property type="entry name" value="SHSP"/>
    <property type="match status" value="1"/>
</dbReference>
<comment type="caution">
    <text evidence="6">The sequence shown here is derived from an EMBL/GenBank/DDBJ whole genome shotgun (WGS) entry which is preliminary data.</text>
</comment>
<dbReference type="SUPFAM" id="SSF49764">
    <property type="entry name" value="HSP20-like chaperones"/>
    <property type="match status" value="1"/>
</dbReference>
<keyword evidence="1" id="KW-0346">Stress response</keyword>
<evidence type="ECO:0000313" key="6">
    <source>
        <dbReference type="EMBL" id="KAK9668667.1"/>
    </source>
</evidence>
<dbReference type="PROSITE" id="PS51203">
    <property type="entry name" value="CS"/>
    <property type="match status" value="1"/>
</dbReference>
<keyword evidence="7" id="KW-1185">Reference proteome</keyword>
<dbReference type="InterPro" id="IPR002068">
    <property type="entry name" value="A-crystallin/Hsp20_dom"/>
</dbReference>
<dbReference type="EMBL" id="JBDFQZ010000013">
    <property type="protein sequence ID" value="KAK9668667.1"/>
    <property type="molecule type" value="Genomic_DNA"/>
</dbReference>
<accession>A0AAW1H1G7</accession>
<feature type="domain" description="CS" evidence="5">
    <location>
        <begin position="31"/>
        <end position="140"/>
    </location>
</feature>
<name>A0AAW1H1G7_SAPOF</name>
<dbReference type="CDD" id="cd06472">
    <property type="entry name" value="ACD_ScHsp26_like"/>
    <property type="match status" value="1"/>
</dbReference>
<evidence type="ECO:0000256" key="2">
    <source>
        <dbReference type="PROSITE-ProRule" id="PRU00285"/>
    </source>
</evidence>
<dbReference type="PANTHER" id="PTHR11527">
    <property type="entry name" value="HEAT-SHOCK PROTEIN 20 FAMILY MEMBER"/>
    <property type="match status" value="1"/>
</dbReference>
<comment type="similarity">
    <text evidence="2 3">Belongs to the small heat shock protein (HSP20) family.</text>
</comment>
<dbReference type="InterPro" id="IPR007052">
    <property type="entry name" value="CS_dom"/>
</dbReference>
<feature type="domain" description="SHSP" evidence="4">
    <location>
        <begin position="27"/>
        <end position="144"/>
    </location>
</feature>
<evidence type="ECO:0000259" key="5">
    <source>
        <dbReference type="PROSITE" id="PS51203"/>
    </source>
</evidence>
<dbReference type="InterPro" id="IPR031107">
    <property type="entry name" value="Small_HSP"/>
</dbReference>
<proteinExistence type="inferred from homology"/>
<dbReference type="GO" id="GO:0006950">
    <property type="term" value="P:response to stress"/>
    <property type="evidence" value="ECO:0007669"/>
    <property type="project" value="UniProtKB-ARBA"/>
</dbReference>
<evidence type="ECO:0000256" key="3">
    <source>
        <dbReference type="RuleBase" id="RU003616"/>
    </source>
</evidence>
<evidence type="ECO:0000256" key="1">
    <source>
        <dbReference type="ARBA" id="ARBA00023016"/>
    </source>
</evidence>
<dbReference type="Pfam" id="PF00011">
    <property type="entry name" value="HSP20"/>
    <property type="match status" value="1"/>
</dbReference>
<reference evidence="6" key="1">
    <citation type="submission" date="2024-03" db="EMBL/GenBank/DDBJ databases">
        <title>WGS assembly of Saponaria officinalis var. Norfolk2.</title>
        <authorList>
            <person name="Jenkins J."/>
            <person name="Shu S."/>
            <person name="Grimwood J."/>
            <person name="Barry K."/>
            <person name="Goodstein D."/>
            <person name="Schmutz J."/>
            <person name="Leebens-Mack J."/>
            <person name="Osbourn A."/>
        </authorList>
    </citation>
    <scope>NUCLEOTIDE SEQUENCE [LARGE SCALE GENOMIC DNA]</scope>
    <source>
        <strain evidence="6">JIC</strain>
    </source>
</reference>
<sequence length="144" mass="16138">MSLMSNLIDNMSNISRENFDPFYLAAQACPVLNSPVDWKQTDEAHVFIVDLPGTNKEDVKVEVEEGNVLHISGDRGSTASNADGGGIWHRVERSHGKFSRRFSLPEDAKVDEVKAEMENVVLKVVIPKLEVKKPHKKVVEIEEK</sequence>
<organism evidence="6 7">
    <name type="scientific">Saponaria officinalis</name>
    <name type="common">Common soapwort</name>
    <name type="synonym">Lychnis saponaria</name>
    <dbReference type="NCBI Taxonomy" id="3572"/>
    <lineage>
        <taxon>Eukaryota</taxon>
        <taxon>Viridiplantae</taxon>
        <taxon>Streptophyta</taxon>
        <taxon>Embryophyta</taxon>
        <taxon>Tracheophyta</taxon>
        <taxon>Spermatophyta</taxon>
        <taxon>Magnoliopsida</taxon>
        <taxon>eudicotyledons</taxon>
        <taxon>Gunneridae</taxon>
        <taxon>Pentapetalae</taxon>
        <taxon>Caryophyllales</taxon>
        <taxon>Caryophyllaceae</taxon>
        <taxon>Caryophylleae</taxon>
        <taxon>Saponaria</taxon>
    </lineage>
</organism>